<evidence type="ECO:0000256" key="1">
    <source>
        <dbReference type="SAM" id="Coils"/>
    </source>
</evidence>
<keyword evidence="1" id="KW-0175">Coiled coil</keyword>
<gene>
    <name evidence="3" type="ORF">CHLRE_17g715150v5</name>
</gene>
<keyword evidence="4" id="KW-1185">Reference proteome</keyword>
<evidence type="ECO:0000313" key="3">
    <source>
        <dbReference type="EMBL" id="PNW70321.1"/>
    </source>
</evidence>
<name>A0A2K3CPV6_CHLRE</name>
<dbReference type="PaxDb" id="3055-EDO98133"/>
<dbReference type="Proteomes" id="UP000006906">
    <property type="component" value="Chromosome 17"/>
</dbReference>
<feature type="region of interest" description="Disordered" evidence="2">
    <location>
        <begin position="68"/>
        <end position="95"/>
    </location>
</feature>
<sequence>MSLPVHYPDDGEASDYLALRKKVHALKGEHRTAIQEQQTHRGADISTLASRCQQVEAVNAALNAEVQQLREESRKNTERSSKYRKQTEREQQKLRDEVERLTAAVAGVDEGWAAKLSAAETTASIRIKELEAQIERLGQDKEAALAAQREEHEASLQDIDEWCRGEIEAVQHNARVQAVQAHEAVEQWQRKYDDVKAAYRDLELTRGRLTRQLDEANGQLQEREAEVQQAREAIMRLNMQQASAAAAWEEAKRAMEQAHAEQLEAKREQHAQQLVHIEERLQQVVAKKDTAIASLRAELQKTYSTLLPLKSM</sequence>
<evidence type="ECO:0000256" key="2">
    <source>
        <dbReference type="SAM" id="MobiDB-lite"/>
    </source>
</evidence>
<dbReference type="EMBL" id="CM008978">
    <property type="protein sequence ID" value="PNW70321.1"/>
    <property type="molecule type" value="Genomic_DNA"/>
</dbReference>
<protein>
    <submittedName>
        <fullName evidence="3">Uncharacterized protein</fullName>
    </submittedName>
</protein>
<dbReference type="GeneID" id="5725994"/>
<feature type="coiled-coil region" evidence="1">
    <location>
        <begin position="185"/>
        <end position="287"/>
    </location>
</feature>
<dbReference type="Gramene" id="PNW70321">
    <property type="protein sequence ID" value="PNW70321"/>
    <property type="gene ID" value="CHLRE_17g715150v5"/>
</dbReference>
<evidence type="ECO:0000313" key="4">
    <source>
        <dbReference type="Proteomes" id="UP000006906"/>
    </source>
</evidence>
<dbReference type="InParanoid" id="A0A2K3CPV6"/>
<dbReference type="FunCoup" id="A0A2K3CPV6">
    <property type="interactions" value="708"/>
</dbReference>
<dbReference type="OMA" id="HEAVEQW"/>
<dbReference type="ExpressionAtlas" id="A0A2K3CPV6">
    <property type="expression patterns" value="baseline and differential"/>
</dbReference>
<dbReference type="RefSeq" id="XP_042914600.1">
    <property type="nucleotide sequence ID" value="XM_043072141.1"/>
</dbReference>
<organism evidence="3 4">
    <name type="scientific">Chlamydomonas reinhardtii</name>
    <name type="common">Chlamydomonas smithii</name>
    <dbReference type="NCBI Taxonomy" id="3055"/>
    <lineage>
        <taxon>Eukaryota</taxon>
        <taxon>Viridiplantae</taxon>
        <taxon>Chlorophyta</taxon>
        <taxon>core chlorophytes</taxon>
        <taxon>Chlorophyceae</taxon>
        <taxon>CS clade</taxon>
        <taxon>Chlamydomonadales</taxon>
        <taxon>Chlamydomonadaceae</taxon>
        <taxon>Chlamydomonas</taxon>
    </lineage>
</organism>
<dbReference type="AlphaFoldDB" id="A0A2K3CPV6"/>
<dbReference type="KEGG" id="cre:CHLRE_17g715150v5"/>
<reference evidence="3 4" key="1">
    <citation type="journal article" date="2007" name="Science">
        <title>The Chlamydomonas genome reveals the evolution of key animal and plant functions.</title>
        <authorList>
            <person name="Merchant S.S."/>
            <person name="Prochnik S.E."/>
            <person name="Vallon O."/>
            <person name="Harris E.H."/>
            <person name="Karpowicz S.J."/>
            <person name="Witman G.B."/>
            <person name="Terry A."/>
            <person name="Salamov A."/>
            <person name="Fritz-Laylin L.K."/>
            <person name="Marechal-Drouard L."/>
            <person name="Marshall W.F."/>
            <person name="Qu L.H."/>
            <person name="Nelson D.R."/>
            <person name="Sanderfoot A.A."/>
            <person name="Spalding M.H."/>
            <person name="Kapitonov V.V."/>
            <person name="Ren Q."/>
            <person name="Ferris P."/>
            <person name="Lindquist E."/>
            <person name="Shapiro H."/>
            <person name="Lucas S.M."/>
            <person name="Grimwood J."/>
            <person name="Schmutz J."/>
            <person name="Cardol P."/>
            <person name="Cerutti H."/>
            <person name="Chanfreau G."/>
            <person name="Chen C.L."/>
            <person name="Cognat V."/>
            <person name="Croft M.T."/>
            <person name="Dent R."/>
            <person name="Dutcher S."/>
            <person name="Fernandez E."/>
            <person name="Fukuzawa H."/>
            <person name="Gonzalez-Ballester D."/>
            <person name="Gonzalez-Halphen D."/>
            <person name="Hallmann A."/>
            <person name="Hanikenne M."/>
            <person name="Hippler M."/>
            <person name="Inwood W."/>
            <person name="Jabbari K."/>
            <person name="Kalanon M."/>
            <person name="Kuras R."/>
            <person name="Lefebvre P.A."/>
            <person name="Lemaire S.D."/>
            <person name="Lobanov A.V."/>
            <person name="Lohr M."/>
            <person name="Manuell A."/>
            <person name="Meier I."/>
            <person name="Mets L."/>
            <person name="Mittag M."/>
            <person name="Mittelmeier T."/>
            <person name="Moroney J.V."/>
            <person name="Moseley J."/>
            <person name="Napoli C."/>
            <person name="Nedelcu A.M."/>
            <person name="Niyogi K."/>
            <person name="Novoselov S.V."/>
            <person name="Paulsen I.T."/>
            <person name="Pazour G."/>
            <person name="Purton S."/>
            <person name="Ral J.P."/>
            <person name="Riano-Pachon D.M."/>
            <person name="Riekhof W."/>
            <person name="Rymarquis L."/>
            <person name="Schroda M."/>
            <person name="Stern D."/>
            <person name="Umen J."/>
            <person name="Willows R."/>
            <person name="Wilson N."/>
            <person name="Zimmer S.L."/>
            <person name="Allmer J."/>
            <person name="Balk J."/>
            <person name="Bisova K."/>
            <person name="Chen C.J."/>
            <person name="Elias M."/>
            <person name="Gendler K."/>
            <person name="Hauser C."/>
            <person name="Lamb M.R."/>
            <person name="Ledford H."/>
            <person name="Long J.C."/>
            <person name="Minagawa J."/>
            <person name="Page M.D."/>
            <person name="Pan J."/>
            <person name="Pootakham W."/>
            <person name="Roje S."/>
            <person name="Rose A."/>
            <person name="Stahlberg E."/>
            <person name="Terauchi A.M."/>
            <person name="Yang P."/>
            <person name="Ball S."/>
            <person name="Bowler C."/>
            <person name="Dieckmann C.L."/>
            <person name="Gladyshev V.N."/>
            <person name="Green P."/>
            <person name="Jorgensen R."/>
            <person name="Mayfield S."/>
            <person name="Mueller-Roeber B."/>
            <person name="Rajamani S."/>
            <person name="Sayre R.T."/>
            <person name="Brokstein P."/>
            <person name="Dubchak I."/>
            <person name="Goodstein D."/>
            <person name="Hornick L."/>
            <person name="Huang Y.W."/>
            <person name="Jhaveri J."/>
            <person name="Luo Y."/>
            <person name="Martinez D."/>
            <person name="Ngau W.C."/>
            <person name="Otillar B."/>
            <person name="Poliakov A."/>
            <person name="Porter A."/>
            <person name="Szajkowski L."/>
            <person name="Werner G."/>
            <person name="Zhou K."/>
            <person name="Grigoriev I.V."/>
            <person name="Rokhsar D.S."/>
            <person name="Grossman A.R."/>
        </authorList>
    </citation>
    <scope>NUCLEOTIDE SEQUENCE [LARGE SCALE GENOMIC DNA]</scope>
    <source>
        <strain evidence="4">CC-503</strain>
    </source>
</reference>
<dbReference type="OrthoDB" id="534430at2759"/>
<proteinExistence type="predicted"/>
<accession>A0A2K3CPV6</accession>